<reference evidence="1" key="1">
    <citation type="submission" date="2018-02" db="EMBL/GenBank/DDBJ databases">
        <title>Rhizophora mucronata_Transcriptome.</title>
        <authorList>
            <person name="Meera S.P."/>
            <person name="Sreeshan A."/>
            <person name="Augustine A."/>
        </authorList>
    </citation>
    <scope>NUCLEOTIDE SEQUENCE</scope>
    <source>
        <tissue evidence="1">Leaf</tissue>
    </source>
</reference>
<organism evidence="1">
    <name type="scientific">Rhizophora mucronata</name>
    <name type="common">Asiatic mangrove</name>
    <dbReference type="NCBI Taxonomy" id="61149"/>
    <lineage>
        <taxon>Eukaryota</taxon>
        <taxon>Viridiplantae</taxon>
        <taxon>Streptophyta</taxon>
        <taxon>Embryophyta</taxon>
        <taxon>Tracheophyta</taxon>
        <taxon>Spermatophyta</taxon>
        <taxon>Magnoliopsida</taxon>
        <taxon>eudicotyledons</taxon>
        <taxon>Gunneridae</taxon>
        <taxon>Pentapetalae</taxon>
        <taxon>rosids</taxon>
        <taxon>fabids</taxon>
        <taxon>Malpighiales</taxon>
        <taxon>Rhizophoraceae</taxon>
        <taxon>Rhizophora</taxon>
    </lineage>
</organism>
<sequence length="50" mass="5960">MLPIIRTIHLFLELSKSIVSLLFVIKQHQRMLQASRSFTIYIYLQVINEN</sequence>
<dbReference type="AlphaFoldDB" id="A0A2P2JFZ5"/>
<protein>
    <submittedName>
        <fullName evidence="1">Uncharacterized protein</fullName>
    </submittedName>
</protein>
<accession>A0A2P2JFZ5</accession>
<proteinExistence type="predicted"/>
<evidence type="ECO:0000313" key="1">
    <source>
        <dbReference type="EMBL" id="MBW92375.1"/>
    </source>
</evidence>
<name>A0A2P2JFZ5_RHIMU</name>
<dbReference type="EMBL" id="GGEC01011892">
    <property type="protein sequence ID" value="MBW92375.1"/>
    <property type="molecule type" value="Transcribed_RNA"/>
</dbReference>